<evidence type="ECO:0000313" key="2">
    <source>
        <dbReference type="EMBL" id="HIK00573.1"/>
    </source>
</evidence>
<reference evidence="2 3" key="1">
    <citation type="journal article" name="Nat. Commun.">
        <title>Undinarchaeota illuminate DPANN phylogeny and the impact of gene transfer on archaeal evolution.</title>
        <authorList>
            <person name="Dombrowski N."/>
            <person name="Williams T.A."/>
            <person name="Sun J."/>
            <person name="Woodcroft B.J."/>
            <person name="Lee J.H."/>
            <person name="Minh B.Q."/>
            <person name="Rinke C."/>
            <person name="Spang A."/>
        </authorList>
    </citation>
    <scope>NUCLEOTIDE SEQUENCE [LARGE SCALE GENOMIC DNA]</scope>
    <source>
        <strain evidence="2">MAG_bin1129</strain>
    </source>
</reference>
<organism evidence="2 3">
    <name type="scientific">Candidatus Naiadarchaeum limnaeum</name>
    <dbReference type="NCBI Taxonomy" id="2756139"/>
    <lineage>
        <taxon>Archaea</taxon>
        <taxon>Candidatus Undinarchaeota</taxon>
        <taxon>Candidatus Undinarchaeia</taxon>
        <taxon>Candidatus Naiadarchaeales</taxon>
        <taxon>Candidatus Naiadarchaeaceae</taxon>
        <taxon>Candidatus Naiadarchaeum</taxon>
    </lineage>
</organism>
<name>A0A832V1S2_9ARCH</name>
<dbReference type="PROSITE" id="PS50853">
    <property type="entry name" value="FN3"/>
    <property type="match status" value="1"/>
</dbReference>
<dbReference type="Gene3D" id="2.160.20.10">
    <property type="entry name" value="Single-stranded right-handed beta-helix, Pectin lyase-like"/>
    <property type="match status" value="1"/>
</dbReference>
<feature type="domain" description="Fibronectin type-III" evidence="1">
    <location>
        <begin position="681"/>
        <end position="770"/>
    </location>
</feature>
<dbReference type="InterPro" id="IPR006626">
    <property type="entry name" value="PbH1"/>
</dbReference>
<proteinExistence type="predicted"/>
<evidence type="ECO:0000313" key="3">
    <source>
        <dbReference type="Proteomes" id="UP000646946"/>
    </source>
</evidence>
<accession>A0A832V1S2</accession>
<dbReference type="AlphaFoldDB" id="A0A832V1S2"/>
<comment type="caution">
    <text evidence="2">The sequence shown here is derived from an EMBL/GenBank/DDBJ whole genome shotgun (WGS) entry which is preliminary data.</text>
</comment>
<dbReference type="InterPro" id="IPR011050">
    <property type="entry name" value="Pectin_lyase_fold/virulence"/>
</dbReference>
<dbReference type="InterPro" id="IPR013783">
    <property type="entry name" value="Ig-like_fold"/>
</dbReference>
<dbReference type="EMBL" id="DVAB01000028">
    <property type="protein sequence ID" value="HIK00573.1"/>
    <property type="molecule type" value="Genomic_DNA"/>
</dbReference>
<dbReference type="SUPFAM" id="SSF51126">
    <property type="entry name" value="Pectin lyase-like"/>
    <property type="match status" value="2"/>
</dbReference>
<keyword evidence="3" id="KW-1185">Reference proteome</keyword>
<protein>
    <recommendedName>
        <fullName evidence="1">Fibronectin type-III domain-containing protein</fullName>
    </recommendedName>
</protein>
<dbReference type="InterPro" id="IPR007742">
    <property type="entry name" value="NosD_dom"/>
</dbReference>
<gene>
    <name evidence="2" type="ORF">H1016_03470</name>
</gene>
<evidence type="ECO:0000259" key="1">
    <source>
        <dbReference type="PROSITE" id="PS50853"/>
    </source>
</evidence>
<dbReference type="Proteomes" id="UP000646946">
    <property type="component" value="Unassembled WGS sequence"/>
</dbReference>
<dbReference type="Gene3D" id="2.60.40.10">
    <property type="entry name" value="Immunoglobulins"/>
    <property type="match status" value="1"/>
</dbReference>
<dbReference type="InterPro" id="IPR003961">
    <property type="entry name" value="FN3_dom"/>
</dbReference>
<sequence>MDKLLKFRFILIFSIVFFSVIAIETNATTWTVCPPTFGFCDFTTITAAINSESVIDGDILNATGSFVEDINTTKSLHIQSNDTLESNISGTVYISSNFVNVTRFNISRTGIGLSCPGYTPTQICVVTDFVNLDQLNISGTGAESRDTLVTISNKNGINITNSRMTNMANGVIATGSTSNLTRITIANNNFSSYSNFAITLTGANSTIESNYIERTDNSFGTFGIRITHTPTTAEHISIKNNTIRNMCVEAIIISGLSVFKNYTIEFNTIENGPCATAAVRLEVPANFRNNTMQNYTTSRETILLGLTGFNGHQPNSTNVTGNKFLNSPYATAVSFEAQHLANISNNTMIDVAFGVAGGGRNTTIYSNFIFNLSTNTVPAAGRGISLRGGASYATIYRNNVSMVREGITAGTGEAPSFIYDNYINSTFRDAATDSTLNKFNITKQPGPNIMGGPFIAGNFWSHYNGTDLNGDGLGDTEIPYNSSGNIPAGGGDFAPLTEPNAPPVVTFVLPTPNNETIARNWAFINVTLNETGSSAALNWNGINESMLGSGLHWFKNKTSLTDDNYSFKVYANDTTGLTGISEKRYVVIDTTPPSTITNLAEAAVGGLWILWSWINPTDIDFSHAEIWINNTFRANVSSNSYNATGLNEHTVYEIQTRTVDLVGNVNPNWVNDTARTLDITPPADIINLSEVHTTAHTILWSWTNPSDSDFNHTEVWLDNIFQVNLSAPINFYLATGLNSGAIYELEVRPVDNVTNIGNWTNDSARTRGPP</sequence>
<dbReference type="InterPro" id="IPR036116">
    <property type="entry name" value="FN3_sf"/>
</dbReference>
<dbReference type="SUPFAM" id="SSF49265">
    <property type="entry name" value="Fibronectin type III"/>
    <property type="match status" value="1"/>
</dbReference>
<dbReference type="InterPro" id="IPR012334">
    <property type="entry name" value="Pectin_lyas_fold"/>
</dbReference>
<dbReference type="Pfam" id="PF05048">
    <property type="entry name" value="NosD"/>
    <property type="match status" value="1"/>
</dbReference>
<dbReference type="SMART" id="SM00710">
    <property type="entry name" value="PbH1"/>
    <property type="match status" value="5"/>
</dbReference>